<dbReference type="PANTHER" id="PTHR35563:SF2">
    <property type="entry name" value="BARREL METAL-DEPENDENT HYDROLASE, PUTATIVE (AFU_ORTHOLOGUE AFUA_1G16240)-RELATED"/>
    <property type="match status" value="1"/>
</dbReference>
<feature type="domain" description="Amidohydrolase-related" evidence="1">
    <location>
        <begin position="28"/>
        <end position="292"/>
    </location>
</feature>
<dbReference type="Proteomes" id="UP000215884">
    <property type="component" value="Chromosome"/>
</dbReference>
<dbReference type="Pfam" id="PF04909">
    <property type="entry name" value="Amidohydro_2"/>
    <property type="match status" value="1"/>
</dbReference>
<dbReference type="OrthoDB" id="9787654at2"/>
<proteinExistence type="predicted"/>
<dbReference type="AlphaFoldDB" id="A0A2U8PU48"/>
<keyword evidence="2" id="KW-0378">Hydrolase</keyword>
<gene>
    <name evidence="2" type="ORF">CIT40_12005</name>
</gene>
<dbReference type="PANTHER" id="PTHR35563">
    <property type="entry name" value="BARREL METAL-DEPENDENT HYDROLASE, PUTATIVE (AFU_ORTHOLOGUE AFUA_1G16240)-RELATED"/>
    <property type="match status" value="1"/>
</dbReference>
<organism evidence="2 3">
    <name type="scientific">Bradyrhizobium amphicarpaeae</name>
    <dbReference type="NCBI Taxonomy" id="1404768"/>
    <lineage>
        <taxon>Bacteria</taxon>
        <taxon>Pseudomonadati</taxon>
        <taxon>Pseudomonadota</taxon>
        <taxon>Alphaproteobacteria</taxon>
        <taxon>Hyphomicrobiales</taxon>
        <taxon>Nitrobacteraceae</taxon>
        <taxon>Bradyrhizobium</taxon>
    </lineage>
</organism>
<dbReference type="KEGG" id="brq:CIT40_12005"/>
<dbReference type="InterPro" id="IPR006680">
    <property type="entry name" value="Amidohydro-rel"/>
</dbReference>
<dbReference type="InterPro" id="IPR052358">
    <property type="entry name" value="Aro_Compnd_Degr_Hydrolases"/>
</dbReference>
<name>A0A2U8PU48_9BRAD</name>
<protein>
    <submittedName>
        <fullName evidence="2">2-pyrone-4,6-dicarboxylate hydrolase</fullName>
    </submittedName>
</protein>
<reference evidence="2 3" key="1">
    <citation type="journal article" date="2017" name="Syst. Appl. Microbiol.">
        <title>Soybeans inoculated with root zone soils of Canadian native legumes harbour diverse and novel Bradyrhizobium spp. that possess agricultural potential.</title>
        <authorList>
            <person name="Bromfield E.S.P."/>
            <person name="Cloutier S."/>
            <person name="Tambong J.T."/>
            <person name="Tran Thi T.V."/>
        </authorList>
    </citation>
    <scope>NUCLEOTIDE SEQUENCE [LARGE SCALE GENOMIC DNA]</scope>
    <source>
        <strain evidence="2 3">39S1MB</strain>
    </source>
</reference>
<dbReference type="RefSeq" id="WP_094896483.1">
    <property type="nucleotide sequence ID" value="NZ_CP029426.2"/>
</dbReference>
<accession>A0A2U8PU48</accession>
<evidence type="ECO:0000259" key="1">
    <source>
        <dbReference type="Pfam" id="PF04909"/>
    </source>
</evidence>
<sequence length="312" mass="34908">MTMMYTPTIPPPDPNTRTPKFKLPRLSCDAHCHIFGPGAKYPYAPDRSYTPPDAPLEDFRILHARLGVERAVIVNASVHGTDNSVALDAIARSNGAYRAVANIDDTITERGLRVLHEGGFRGCRFNFVRHLGGIPDKGMFDRVIAMVAPLGWHVDLHFDAIDLPDYADMLGRLPLSYTIDHMGRVKASEGLDQLPFRILIELMQRDEKCWVKICGSERVSSSGPPFTDAVPFARKIVETAPDRVIWGTDWPHPNVKVMPNDGDLVDLIPLFAPEPELQQKILVDNPAFLFGFDDDRARDRCKSPNERGEFVP</sequence>
<dbReference type="SUPFAM" id="SSF51556">
    <property type="entry name" value="Metallo-dependent hydrolases"/>
    <property type="match status" value="1"/>
</dbReference>
<dbReference type="InterPro" id="IPR032466">
    <property type="entry name" value="Metal_Hydrolase"/>
</dbReference>
<dbReference type="EMBL" id="CP029426">
    <property type="protein sequence ID" value="AWM00688.1"/>
    <property type="molecule type" value="Genomic_DNA"/>
</dbReference>
<evidence type="ECO:0000313" key="3">
    <source>
        <dbReference type="Proteomes" id="UP000215884"/>
    </source>
</evidence>
<reference evidence="2 3" key="2">
    <citation type="journal article" date="2019" name="Int. J. Syst. Evol. Microbiol.">
        <title>Description and complete genome sequence of Bradyrhizobium amphicarpaeae sp. nov., harbouring photosystem and nitrogen-fixation genes.</title>
        <authorList>
            <person name="Bromfield E.S.P."/>
            <person name="Cloutier S."/>
            <person name="Nguyen H.D.T."/>
        </authorList>
    </citation>
    <scope>NUCLEOTIDE SEQUENCE [LARGE SCALE GENOMIC DNA]</scope>
    <source>
        <strain evidence="2 3">39S1MB</strain>
    </source>
</reference>
<keyword evidence="3" id="KW-1185">Reference proteome</keyword>
<dbReference type="Gene3D" id="3.20.20.140">
    <property type="entry name" value="Metal-dependent hydrolases"/>
    <property type="match status" value="1"/>
</dbReference>
<evidence type="ECO:0000313" key="2">
    <source>
        <dbReference type="EMBL" id="AWM00688.1"/>
    </source>
</evidence>
<dbReference type="GO" id="GO:0016787">
    <property type="term" value="F:hydrolase activity"/>
    <property type="evidence" value="ECO:0007669"/>
    <property type="project" value="UniProtKB-KW"/>
</dbReference>